<evidence type="ECO:0000313" key="5">
    <source>
        <dbReference type="Proteomes" id="UP000016933"/>
    </source>
</evidence>
<reference evidence="4 5" key="2">
    <citation type="journal article" date="2012" name="PLoS Pathog.">
        <title>Diverse lifestyles and strategies of plant pathogenesis encoded in the genomes of eighteen Dothideomycetes fungi.</title>
        <authorList>
            <person name="Ohm R.A."/>
            <person name="Feau N."/>
            <person name="Henrissat B."/>
            <person name="Schoch C.L."/>
            <person name="Horwitz B.A."/>
            <person name="Barry K.W."/>
            <person name="Condon B.J."/>
            <person name="Copeland A.C."/>
            <person name="Dhillon B."/>
            <person name="Glaser F."/>
            <person name="Hesse C.N."/>
            <person name="Kosti I."/>
            <person name="LaButti K."/>
            <person name="Lindquist E.A."/>
            <person name="Lucas S."/>
            <person name="Salamov A.A."/>
            <person name="Bradshaw R.E."/>
            <person name="Ciuffetti L."/>
            <person name="Hamelin R.C."/>
            <person name="Kema G.H.J."/>
            <person name="Lawrence C."/>
            <person name="Scott J.A."/>
            <person name="Spatafora J.W."/>
            <person name="Turgeon B.G."/>
            <person name="de Wit P.J.G.M."/>
            <person name="Zhong S."/>
            <person name="Goodwin S.B."/>
            <person name="Grigoriev I.V."/>
        </authorList>
    </citation>
    <scope>NUCLEOTIDE SEQUENCE [LARGE SCALE GENOMIC DNA]</scope>
    <source>
        <strain evidence="5">NZE10 / CBS 128990</strain>
    </source>
</reference>
<dbReference type="InterPro" id="IPR013319">
    <property type="entry name" value="GH11/12"/>
</dbReference>
<dbReference type="Pfam" id="PF01670">
    <property type="entry name" value="Glyco_hydro_12"/>
    <property type="match status" value="1"/>
</dbReference>
<accession>N1PW15</accession>
<dbReference type="GO" id="GO:0008810">
    <property type="term" value="F:cellulase activity"/>
    <property type="evidence" value="ECO:0007669"/>
    <property type="project" value="InterPro"/>
</dbReference>
<organism evidence="4 5">
    <name type="scientific">Dothistroma septosporum (strain NZE10 / CBS 128990)</name>
    <name type="common">Red band needle blight fungus</name>
    <name type="synonym">Mycosphaerella pini</name>
    <dbReference type="NCBI Taxonomy" id="675120"/>
    <lineage>
        <taxon>Eukaryota</taxon>
        <taxon>Fungi</taxon>
        <taxon>Dikarya</taxon>
        <taxon>Ascomycota</taxon>
        <taxon>Pezizomycotina</taxon>
        <taxon>Dothideomycetes</taxon>
        <taxon>Dothideomycetidae</taxon>
        <taxon>Mycosphaerellales</taxon>
        <taxon>Mycosphaerellaceae</taxon>
        <taxon>Dothistroma</taxon>
    </lineage>
</organism>
<dbReference type="GO" id="GO:0000272">
    <property type="term" value="P:polysaccharide catabolic process"/>
    <property type="evidence" value="ECO:0007669"/>
    <property type="project" value="UniProtKB-KW"/>
</dbReference>
<dbReference type="eggNOG" id="ENOG502S675">
    <property type="taxonomic scope" value="Eukaryota"/>
</dbReference>
<dbReference type="AlphaFoldDB" id="N1PW15"/>
<name>N1PW15_DOTSN</name>
<dbReference type="PANTHER" id="PTHR34002">
    <property type="entry name" value="BLR1656 PROTEIN"/>
    <property type="match status" value="1"/>
</dbReference>
<dbReference type="InterPro" id="IPR013320">
    <property type="entry name" value="ConA-like_dom_sf"/>
</dbReference>
<evidence type="ECO:0000256" key="1">
    <source>
        <dbReference type="ARBA" id="ARBA00005519"/>
    </source>
</evidence>
<dbReference type="OrthoDB" id="95118at2759"/>
<dbReference type="STRING" id="675120.N1PW15"/>
<dbReference type="InterPro" id="IPR002594">
    <property type="entry name" value="GH12"/>
</dbReference>
<dbReference type="EMBL" id="KB446536">
    <property type="protein sequence ID" value="EME47572.1"/>
    <property type="molecule type" value="Genomic_DNA"/>
</dbReference>
<keyword evidence="3" id="KW-0732">Signal</keyword>
<keyword evidence="2" id="KW-0624">Polysaccharide degradation</keyword>
<sequence length="252" mass="26094">MKLSVALASALAALAIASPTPILKRAENCEQYGSVQTGDYTVYNDLWGEAQATSGSQCFSIAGLSGGVLSWATTWSWKGGSSVKSYANAALKSLTTSPKQLSSISSIESKWSWTNKGSDVVADVAYDLFTSSSAGGDEEFEIMIWLAALGGAGPISSAYGADGKPTAIATTTIAGTNWSLYKGPNGQMTVYSFVASSAVNDFSGDLGDFFDYLVAKQGFSSSQYLISAGAGTEAFSGSEVTFTTSAYIFAVA</sequence>
<evidence type="ECO:0000313" key="4">
    <source>
        <dbReference type="EMBL" id="EME47572.1"/>
    </source>
</evidence>
<dbReference type="HOGENOM" id="CLU_051064_0_1_1"/>
<dbReference type="Gene3D" id="2.60.120.180">
    <property type="match status" value="1"/>
</dbReference>
<keyword evidence="2" id="KW-0326">Glycosidase</keyword>
<protein>
    <submittedName>
        <fullName evidence="4">Glycoside hydrolase family 12 protein</fullName>
    </submittedName>
</protein>
<comment type="similarity">
    <text evidence="1 2">Belongs to the glycosyl hydrolase 12 (cellulase H) family.</text>
</comment>
<evidence type="ECO:0000256" key="2">
    <source>
        <dbReference type="RuleBase" id="RU361163"/>
    </source>
</evidence>
<proteinExistence type="inferred from homology"/>
<keyword evidence="2" id="KW-0119">Carbohydrate metabolism</keyword>
<feature type="chain" id="PRO_5004109379" evidence="3">
    <location>
        <begin position="18"/>
        <end position="252"/>
    </location>
</feature>
<dbReference type="Proteomes" id="UP000016933">
    <property type="component" value="Unassembled WGS sequence"/>
</dbReference>
<evidence type="ECO:0000256" key="3">
    <source>
        <dbReference type="SAM" id="SignalP"/>
    </source>
</evidence>
<gene>
    <name evidence="4" type="ORF">DOTSEDRAFT_60008</name>
</gene>
<keyword evidence="5" id="KW-1185">Reference proteome</keyword>
<keyword evidence="2 4" id="KW-0378">Hydrolase</keyword>
<reference evidence="5" key="1">
    <citation type="journal article" date="2012" name="PLoS Genet.">
        <title>The genomes of the fungal plant pathogens Cladosporium fulvum and Dothistroma septosporum reveal adaptation to different hosts and lifestyles but also signatures of common ancestry.</title>
        <authorList>
            <person name="de Wit P.J.G.M."/>
            <person name="van der Burgt A."/>
            <person name="Oekmen B."/>
            <person name="Stergiopoulos I."/>
            <person name="Abd-Elsalam K.A."/>
            <person name="Aerts A.L."/>
            <person name="Bahkali A.H."/>
            <person name="Beenen H.G."/>
            <person name="Chettri P."/>
            <person name="Cox M.P."/>
            <person name="Datema E."/>
            <person name="de Vries R.P."/>
            <person name="Dhillon B."/>
            <person name="Ganley A.R."/>
            <person name="Griffiths S.A."/>
            <person name="Guo Y."/>
            <person name="Hamelin R.C."/>
            <person name="Henrissat B."/>
            <person name="Kabir M.S."/>
            <person name="Jashni M.K."/>
            <person name="Kema G."/>
            <person name="Klaubauf S."/>
            <person name="Lapidus A."/>
            <person name="Levasseur A."/>
            <person name="Lindquist E."/>
            <person name="Mehrabi R."/>
            <person name="Ohm R.A."/>
            <person name="Owen T.J."/>
            <person name="Salamov A."/>
            <person name="Schwelm A."/>
            <person name="Schijlen E."/>
            <person name="Sun H."/>
            <person name="van den Burg H.A."/>
            <person name="van Ham R.C.H.J."/>
            <person name="Zhang S."/>
            <person name="Goodwin S.B."/>
            <person name="Grigoriev I.V."/>
            <person name="Collemare J."/>
            <person name="Bradshaw R.E."/>
        </authorList>
    </citation>
    <scope>NUCLEOTIDE SEQUENCE [LARGE SCALE GENOMIC DNA]</scope>
    <source>
        <strain evidence="5">NZE10 / CBS 128990</strain>
    </source>
</reference>
<dbReference type="OMA" id="NLWGQAQ"/>
<dbReference type="SUPFAM" id="SSF49899">
    <property type="entry name" value="Concanavalin A-like lectins/glucanases"/>
    <property type="match status" value="1"/>
</dbReference>
<feature type="signal peptide" evidence="3">
    <location>
        <begin position="1"/>
        <end position="17"/>
    </location>
</feature>
<dbReference type="PANTHER" id="PTHR34002:SF9">
    <property type="entry name" value="XYLOGLUCAN-SPECIFIC ENDO-BETA-1,4-GLUCANASE A"/>
    <property type="match status" value="1"/>
</dbReference>